<dbReference type="EMBL" id="GBRH01177140">
    <property type="protein sequence ID" value="JAE20756.1"/>
    <property type="molecule type" value="Transcribed_RNA"/>
</dbReference>
<evidence type="ECO:0000313" key="2">
    <source>
        <dbReference type="EMBL" id="JAE20756.1"/>
    </source>
</evidence>
<reference evidence="2" key="2">
    <citation type="journal article" date="2015" name="Data Brief">
        <title>Shoot transcriptome of the giant reed, Arundo donax.</title>
        <authorList>
            <person name="Barrero R.A."/>
            <person name="Guerrero F.D."/>
            <person name="Moolhuijzen P."/>
            <person name="Goolsby J.A."/>
            <person name="Tidwell J."/>
            <person name="Bellgard S.E."/>
            <person name="Bellgard M.I."/>
        </authorList>
    </citation>
    <scope>NUCLEOTIDE SEQUENCE</scope>
    <source>
        <tissue evidence="2">Shoot tissue taken approximately 20 cm above the soil surface</tissue>
    </source>
</reference>
<evidence type="ECO:0000256" key="1">
    <source>
        <dbReference type="SAM" id="MobiDB-lite"/>
    </source>
</evidence>
<feature type="region of interest" description="Disordered" evidence="1">
    <location>
        <begin position="1"/>
        <end position="62"/>
    </location>
</feature>
<feature type="compositionally biased region" description="Polar residues" evidence="1">
    <location>
        <begin position="46"/>
        <end position="57"/>
    </location>
</feature>
<dbReference type="AlphaFoldDB" id="A0A0A9GDX0"/>
<sequence>MSISCASPALSPPPAPSETAGASTSENMDMSCSSSRRSNSLPPQPMTSSMGTASRNAAESLAERRCAPRLAAANPRNSPAADQWSCATALGALGGRCAIS</sequence>
<reference evidence="2" key="1">
    <citation type="submission" date="2014-09" db="EMBL/GenBank/DDBJ databases">
        <authorList>
            <person name="Magalhaes I.L.F."/>
            <person name="Oliveira U."/>
            <person name="Santos F.R."/>
            <person name="Vidigal T.H.D.A."/>
            <person name="Brescovit A.D."/>
            <person name="Santos A.J."/>
        </authorList>
    </citation>
    <scope>NUCLEOTIDE SEQUENCE</scope>
    <source>
        <tissue evidence="2">Shoot tissue taken approximately 20 cm above the soil surface</tissue>
    </source>
</reference>
<feature type="compositionally biased region" description="Low complexity" evidence="1">
    <location>
        <begin position="31"/>
        <end position="40"/>
    </location>
</feature>
<protein>
    <submittedName>
        <fullName evidence="2">Uncharacterized protein</fullName>
    </submittedName>
</protein>
<accession>A0A0A9GDX0</accession>
<name>A0A0A9GDX0_ARUDO</name>
<organism evidence="2">
    <name type="scientific">Arundo donax</name>
    <name type="common">Giant reed</name>
    <name type="synonym">Donax arundinaceus</name>
    <dbReference type="NCBI Taxonomy" id="35708"/>
    <lineage>
        <taxon>Eukaryota</taxon>
        <taxon>Viridiplantae</taxon>
        <taxon>Streptophyta</taxon>
        <taxon>Embryophyta</taxon>
        <taxon>Tracheophyta</taxon>
        <taxon>Spermatophyta</taxon>
        <taxon>Magnoliopsida</taxon>
        <taxon>Liliopsida</taxon>
        <taxon>Poales</taxon>
        <taxon>Poaceae</taxon>
        <taxon>PACMAD clade</taxon>
        <taxon>Arundinoideae</taxon>
        <taxon>Arundineae</taxon>
        <taxon>Arundo</taxon>
    </lineage>
</organism>
<feature type="compositionally biased region" description="Polar residues" evidence="1">
    <location>
        <begin position="20"/>
        <end position="30"/>
    </location>
</feature>
<proteinExistence type="predicted"/>